<dbReference type="EMBL" id="JACHHG010000003">
    <property type="protein sequence ID" value="MBB6097651.1"/>
    <property type="molecule type" value="Genomic_DNA"/>
</dbReference>
<proteinExistence type="predicted"/>
<dbReference type="InterPro" id="IPR037482">
    <property type="entry name" value="ST1585_MBL-fold"/>
</dbReference>
<dbReference type="CDD" id="cd07726">
    <property type="entry name" value="ST1585-like_MBL-fold"/>
    <property type="match status" value="1"/>
</dbReference>
<organism evidence="2 3">
    <name type="scientific">Deinobacterium chartae</name>
    <dbReference type="NCBI Taxonomy" id="521158"/>
    <lineage>
        <taxon>Bacteria</taxon>
        <taxon>Thermotogati</taxon>
        <taxon>Deinococcota</taxon>
        <taxon>Deinococci</taxon>
        <taxon>Deinococcales</taxon>
        <taxon>Deinococcaceae</taxon>
        <taxon>Deinobacterium</taxon>
    </lineage>
</organism>
<gene>
    <name evidence="2" type="ORF">HNR42_001068</name>
</gene>
<reference evidence="2 3" key="1">
    <citation type="submission" date="2020-08" db="EMBL/GenBank/DDBJ databases">
        <title>Genomic Encyclopedia of Type Strains, Phase IV (KMG-IV): sequencing the most valuable type-strain genomes for metagenomic binning, comparative biology and taxonomic classification.</title>
        <authorList>
            <person name="Goeker M."/>
        </authorList>
    </citation>
    <scope>NUCLEOTIDE SEQUENCE [LARGE SCALE GENOMIC DNA]</scope>
    <source>
        <strain evidence="2 3">DSM 21458</strain>
    </source>
</reference>
<feature type="domain" description="Metallo-beta-lactamase" evidence="1">
    <location>
        <begin position="16"/>
        <end position="212"/>
    </location>
</feature>
<dbReference type="InterPro" id="IPR050855">
    <property type="entry name" value="NDM-1-like"/>
</dbReference>
<dbReference type="PANTHER" id="PTHR42951">
    <property type="entry name" value="METALLO-BETA-LACTAMASE DOMAIN-CONTAINING"/>
    <property type="match status" value="1"/>
</dbReference>
<protein>
    <submittedName>
        <fullName evidence="2">Glyoxylase-like metal-dependent hydrolase (Beta-lactamase superfamily II)</fullName>
    </submittedName>
</protein>
<dbReference type="GO" id="GO:0016787">
    <property type="term" value="F:hydrolase activity"/>
    <property type="evidence" value="ECO:0007669"/>
    <property type="project" value="UniProtKB-KW"/>
</dbReference>
<dbReference type="SMART" id="SM00849">
    <property type="entry name" value="Lactamase_B"/>
    <property type="match status" value="1"/>
</dbReference>
<dbReference type="InterPro" id="IPR036866">
    <property type="entry name" value="RibonucZ/Hydroxyglut_hydro"/>
</dbReference>
<keyword evidence="3" id="KW-1185">Reference proteome</keyword>
<dbReference type="AlphaFoldDB" id="A0A841HVW0"/>
<sequence length="299" mass="32581">MQVHTLDLRFQGLSGVIASYLIEAPQGPLLVDPGPASTLETLRAELAGHGVRLEEVRHILLTHIHLDHAGASGTLAALSGATVYVHERGARHMARPARLLESARMIYQDRMDALWGEMRPVPEAQLNALSGGERLNLEGLELEAIYTPGHAVHHLAWAAGDALFCGDVAGVRLEVAQSPRAPTPPPDVDLPAWRRSLATLRARGAGRLYLSHFGEYDDVDAHLGALAANLEQDAVRVEELLATADKIEDVVATFTGQLEQELRLEGGEDLVARFRFACPPWMSVQGLARYWTRVGGLRE</sequence>
<dbReference type="InterPro" id="IPR001279">
    <property type="entry name" value="Metallo-B-lactamas"/>
</dbReference>
<dbReference type="RefSeq" id="WP_183985297.1">
    <property type="nucleotide sequence ID" value="NZ_JACHHG010000003.1"/>
</dbReference>
<dbReference type="SUPFAM" id="SSF56281">
    <property type="entry name" value="Metallo-hydrolase/oxidoreductase"/>
    <property type="match status" value="1"/>
</dbReference>
<dbReference type="Gene3D" id="3.60.15.10">
    <property type="entry name" value="Ribonuclease Z/Hydroxyacylglutathione hydrolase-like"/>
    <property type="match status" value="1"/>
</dbReference>
<comment type="caution">
    <text evidence="2">The sequence shown here is derived from an EMBL/GenBank/DDBJ whole genome shotgun (WGS) entry which is preliminary data.</text>
</comment>
<dbReference type="PANTHER" id="PTHR42951:SF22">
    <property type="entry name" value="METALLO BETA-LACTAMASE SUPERFAMILY LIPOPROTEIN"/>
    <property type="match status" value="1"/>
</dbReference>
<keyword evidence="2" id="KW-0378">Hydrolase</keyword>
<dbReference type="Pfam" id="PF00753">
    <property type="entry name" value="Lactamase_B"/>
    <property type="match status" value="1"/>
</dbReference>
<dbReference type="Proteomes" id="UP000569951">
    <property type="component" value="Unassembled WGS sequence"/>
</dbReference>
<evidence type="ECO:0000259" key="1">
    <source>
        <dbReference type="SMART" id="SM00849"/>
    </source>
</evidence>
<evidence type="ECO:0000313" key="3">
    <source>
        <dbReference type="Proteomes" id="UP000569951"/>
    </source>
</evidence>
<evidence type="ECO:0000313" key="2">
    <source>
        <dbReference type="EMBL" id="MBB6097651.1"/>
    </source>
</evidence>
<accession>A0A841HVW0</accession>
<name>A0A841HVW0_9DEIO</name>